<sequence>LKAEEPESSNFGEWIFESDVLRSDNKESRLRAQQLHENLYSRGVPAAVTPAPPEQPSSPSIANIQKNIYEKAAPPKRREKPAVQYVKQPWILTIRKEVCLSSHHGSSFHFHFIHSSKSMHFLCNVKP</sequence>
<reference evidence="2" key="1">
    <citation type="submission" date="2022-11" db="UniProtKB">
        <authorList>
            <consortium name="WormBaseParasite"/>
        </authorList>
    </citation>
    <scope>IDENTIFICATION</scope>
</reference>
<name>A0A914R1E1_PAREQ</name>
<dbReference type="AlphaFoldDB" id="A0A914R1E1"/>
<protein>
    <submittedName>
        <fullName evidence="2">Uncharacterized protein</fullName>
    </submittedName>
</protein>
<dbReference type="Proteomes" id="UP000887564">
    <property type="component" value="Unplaced"/>
</dbReference>
<accession>A0A914R1E1</accession>
<dbReference type="WBParaSite" id="PEQ_0000006901-mRNA-1">
    <property type="protein sequence ID" value="PEQ_0000006901-mRNA-1"/>
    <property type="gene ID" value="PEQ_0000006901"/>
</dbReference>
<organism evidence="1 2">
    <name type="scientific">Parascaris equorum</name>
    <name type="common">Equine roundworm</name>
    <dbReference type="NCBI Taxonomy" id="6256"/>
    <lineage>
        <taxon>Eukaryota</taxon>
        <taxon>Metazoa</taxon>
        <taxon>Ecdysozoa</taxon>
        <taxon>Nematoda</taxon>
        <taxon>Chromadorea</taxon>
        <taxon>Rhabditida</taxon>
        <taxon>Spirurina</taxon>
        <taxon>Ascaridomorpha</taxon>
        <taxon>Ascaridoidea</taxon>
        <taxon>Ascarididae</taxon>
        <taxon>Parascaris</taxon>
    </lineage>
</organism>
<evidence type="ECO:0000313" key="2">
    <source>
        <dbReference type="WBParaSite" id="PEQ_0000006901-mRNA-1"/>
    </source>
</evidence>
<keyword evidence="1" id="KW-1185">Reference proteome</keyword>
<evidence type="ECO:0000313" key="1">
    <source>
        <dbReference type="Proteomes" id="UP000887564"/>
    </source>
</evidence>
<proteinExistence type="predicted"/>